<evidence type="ECO:0000256" key="4">
    <source>
        <dbReference type="SAM" id="SignalP"/>
    </source>
</evidence>
<keyword evidence="4" id="KW-0732">Signal</keyword>
<evidence type="ECO:0000256" key="2">
    <source>
        <dbReference type="ARBA" id="ARBA00022803"/>
    </source>
</evidence>
<proteinExistence type="predicted"/>
<dbReference type="InterPro" id="IPR011990">
    <property type="entry name" value="TPR-like_helical_dom_sf"/>
</dbReference>
<keyword evidence="2 3" id="KW-0802">TPR repeat</keyword>
<evidence type="ECO:0000256" key="3">
    <source>
        <dbReference type="PROSITE-ProRule" id="PRU00339"/>
    </source>
</evidence>
<dbReference type="PANTHER" id="PTHR44943">
    <property type="entry name" value="CELLULOSE SYNTHASE OPERON PROTEIN C"/>
    <property type="match status" value="1"/>
</dbReference>
<name>A0A4Q7PA87_9BACT</name>
<dbReference type="SUPFAM" id="SSF48452">
    <property type="entry name" value="TPR-like"/>
    <property type="match status" value="1"/>
</dbReference>
<gene>
    <name evidence="5" type="ORF">BC751_2682</name>
</gene>
<evidence type="ECO:0000256" key="1">
    <source>
        <dbReference type="ARBA" id="ARBA00022737"/>
    </source>
</evidence>
<comment type="caution">
    <text evidence="5">The sequence shown here is derived from an EMBL/GenBank/DDBJ whole genome shotgun (WGS) entry which is preliminary data.</text>
</comment>
<evidence type="ECO:0000313" key="6">
    <source>
        <dbReference type="Proteomes" id="UP000292209"/>
    </source>
</evidence>
<dbReference type="AlphaFoldDB" id="A0A4Q7PA87"/>
<dbReference type="RefSeq" id="WP_130275912.1">
    <property type="nucleotide sequence ID" value="NZ_SGXG01000001.1"/>
</dbReference>
<dbReference type="Proteomes" id="UP000292209">
    <property type="component" value="Unassembled WGS sequence"/>
</dbReference>
<feature type="chain" id="PRO_5020417693" evidence="4">
    <location>
        <begin position="20"/>
        <end position="405"/>
    </location>
</feature>
<keyword evidence="1" id="KW-0677">Repeat</keyword>
<sequence>MKKLILSLALVVAASTAFAQKKVVNSADRNFKKGDLEAAMNDIQAALENPETMNDPNTTLVKAKILTKMFELDEDMAASTVKTGRSALEAFDKTMSMVGNDKNSKIGKEVYKEEVPGLPDNLRPFSKMTLRNSAFNKALQAYEEDDYSMSYEFFNLVSEIDPADTTAHFNAGYLAYQELGKTEDAKKHFKALIEVPEYNKLNTYYFLIQIASAEDQDPEQAYKYVIAARKDFPEDKTLSEFEVQLLLQMNKMEEAMASVKEALKDDPNNSGLLLRYGYLLEQSGDLDGALEQYKKSVEVNPDFFEGNFYTGAILLEQARKILAEINELSDDEWEKRAPEMGMKADSYYKDAIPYFTKASELRDGQASGEVLELLFQIHTRLKNTAEAEKYNQRLISIFGPNWMER</sequence>
<accession>A0A4Q7PA87</accession>
<dbReference type="OrthoDB" id="739506at2"/>
<dbReference type="EMBL" id="SGXG01000001">
    <property type="protein sequence ID" value="RZS97085.1"/>
    <property type="molecule type" value="Genomic_DNA"/>
</dbReference>
<reference evidence="5 6" key="1">
    <citation type="submission" date="2019-02" db="EMBL/GenBank/DDBJ databases">
        <title>Genomic Encyclopedia of Archaeal and Bacterial Type Strains, Phase II (KMG-II): from individual species to whole genera.</title>
        <authorList>
            <person name="Goeker M."/>
        </authorList>
    </citation>
    <scope>NUCLEOTIDE SEQUENCE [LARGE SCALE GENOMIC DNA]</scope>
    <source>
        <strain evidence="5 6">DSM 21411</strain>
    </source>
</reference>
<dbReference type="InterPro" id="IPR019734">
    <property type="entry name" value="TPR_rpt"/>
</dbReference>
<dbReference type="Pfam" id="PF13181">
    <property type="entry name" value="TPR_8"/>
    <property type="match status" value="1"/>
</dbReference>
<evidence type="ECO:0000313" key="5">
    <source>
        <dbReference type="EMBL" id="RZS97085.1"/>
    </source>
</evidence>
<dbReference type="Gene3D" id="1.25.40.10">
    <property type="entry name" value="Tetratricopeptide repeat domain"/>
    <property type="match status" value="2"/>
</dbReference>
<organism evidence="5 6">
    <name type="scientific">Cecembia calidifontis</name>
    <dbReference type="NCBI Taxonomy" id="1187080"/>
    <lineage>
        <taxon>Bacteria</taxon>
        <taxon>Pseudomonadati</taxon>
        <taxon>Bacteroidota</taxon>
        <taxon>Cytophagia</taxon>
        <taxon>Cytophagales</taxon>
        <taxon>Cyclobacteriaceae</taxon>
        <taxon>Cecembia</taxon>
    </lineage>
</organism>
<dbReference type="PANTHER" id="PTHR44943:SF4">
    <property type="entry name" value="TPR REPEAT-CONTAINING PROTEIN MJ0798"/>
    <property type="match status" value="1"/>
</dbReference>
<dbReference type="SMART" id="SM00028">
    <property type="entry name" value="TPR"/>
    <property type="match status" value="3"/>
</dbReference>
<feature type="repeat" description="TPR" evidence="3">
    <location>
        <begin position="270"/>
        <end position="303"/>
    </location>
</feature>
<feature type="signal peptide" evidence="4">
    <location>
        <begin position="1"/>
        <end position="19"/>
    </location>
</feature>
<protein>
    <submittedName>
        <fullName evidence="5">Tetratricopeptide repeat protein</fullName>
    </submittedName>
</protein>
<dbReference type="Pfam" id="PF14559">
    <property type="entry name" value="TPR_19"/>
    <property type="match status" value="1"/>
</dbReference>
<dbReference type="InterPro" id="IPR051685">
    <property type="entry name" value="Ycf3/AcsC/BcsC/TPR_MFPF"/>
</dbReference>
<dbReference type="PROSITE" id="PS50005">
    <property type="entry name" value="TPR"/>
    <property type="match status" value="1"/>
</dbReference>
<keyword evidence="6" id="KW-1185">Reference proteome</keyword>